<gene>
    <name evidence="2" type="ORF">C3729_02320</name>
</gene>
<comment type="caution">
    <text evidence="2">The sequence shown here is derived from an EMBL/GenBank/DDBJ whole genome shotgun (WGS) entry which is preliminary data.</text>
</comment>
<proteinExistence type="predicted"/>
<evidence type="ECO:0000313" key="2">
    <source>
        <dbReference type="EMBL" id="PPZ92861.1"/>
    </source>
</evidence>
<reference evidence="2 3" key="1">
    <citation type="submission" date="2018-02" db="EMBL/GenBank/DDBJ databases">
        <title>Draft genome sequence of bacterial isolates from marine environment.</title>
        <authorList>
            <person name="Singh S.K."/>
            <person name="Hill R."/>
            <person name="Major S."/>
            <person name="Cai H."/>
            <person name="Li Y."/>
        </authorList>
    </citation>
    <scope>NUCLEOTIDE SEQUENCE [LARGE SCALE GENOMIC DNA]</scope>
    <source>
        <strain evidence="2 3">IMET F</strain>
    </source>
</reference>
<protein>
    <submittedName>
        <fullName evidence="2">Uncharacterized protein</fullName>
    </submittedName>
</protein>
<dbReference type="Proteomes" id="UP000238565">
    <property type="component" value="Unassembled WGS sequence"/>
</dbReference>
<keyword evidence="1" id="KW-1133">Transmembrane helix</keyword>
<organism evidence="2 3">
    <name type="scientific">Cloacibacterium normanense</name>
    <dbReference type="NCBI Taxonomy" id="237258"/>
    <lineage>
        <taxon>Bacteria</taxon>
        <taxon>Pseudomonadati</taxon>
        <taxon>Bacteroidota</taxon>
        <taxon>Flavobacteriia</taxon>
        <taxon>Flavobacteriales</taxon>
        <taxon>Weeksellaceae</taxon>
    </lineage>
</organism>
<keyword evidence="1" id="KW-0472">Membrane</keyword>
<feature type="transmembrane region" description="Helical" evidence="1">
    <location>
        <begin position="71"/>
        <end position="91"/>
    </location>
</feature>
<name>A0A2S7I8H2_9FLAO</name>
<dbReference type="EMBL" id="PTPZ01000001">
    <property type="protein sequence ID" value="PPZ92861.1"/>
    <property type="molecule type" value="Genomic_DNA"/>
</dbReference>
<sequence>MDLPPVEELREEVQIHKTITAEEVAIMKMTIMTMTIVTIMTRTMMIMMIMMIMTMMIMMTMIIVMKITITMIMMMTIMMITTTIMMTTMMMTKMRNMMIMIIVKEVDLILVEVHQDVEIQEEAHLTVHLPTRHLTEVLHQEAVLAEMEEVTLTNQNIQEMKWVDSLLLAEVLQTEVILEEVHHLEGLVTHHQEVVLAEEETLLQEEDLLQEAILDAAATPIRVEAHHLAEMAEVISMNQNTQETKWVDSLLLEEVHQDVARQAEVLLEDLETHHQEEILVEEEVLHQEEVHLAVQDVEVLGAEAEVIAATAAAATEVEATAATAEIVEITEIHNINTRLAAQKAAGFLKRNYYGHE</sequence>
<evidence type="ECO:0000256" key="1">
    <source>
        <dbReference type="SAM" id="Phobius"/>
    </source>
</evidence>
<accession>A0A2S7I8H2</accession>
<evidence type="ECO:0000313" key="3">
    <source>
        <dbReference type="Proteomes" id="UP000238565"/>
    </source>
</evidence>
<keyword evidence="1" id="KW-0812">Transmembrane</keyword>
<dbReference type="AlphaFoldDB" id="A0A2S7I8H2"/>